<dbReference type="AlphaFoldDB" id="A0A840L412"/>
<keyword evidence="2" id="KW-1185">Reference proteome</keyword>
<proteinExistence type="predicted"/>
<dbReference type="Pfam" id="PF11390">
    <property type="entry name" value="FdsD"/>
    <property type="match status" value="1"/>
</dbReference>
<name>A0A840L412_9BURK</name>
<keyword evidence="1" id="KW-0560">Oxidoreductase</keyword>
<protein>
    <submittedName>
        <fullName evidence="1">Formate dehydrogenase subunit delta</fullName>
        <ecNumber evidence="1">1.17.1.9</ecNumber>
    </submittedName>
</protein>
<dbReference type="EC" id="1.17.1.9" evidence="1"/>
<evidence type="ECO:0000313" key="2">
    <source>
        <dbReference type="Proteomes" id="UP000562027"/>
    </source>
</evidence>
<comment type="caution">
    <text evidence="1">The sequence shown here is derived from an EMBL/GenBank/DDBJ whole genome shotgun (WGS) entry which is preliminary data.</text>
</comment>
<reference evidence="1 2" key="1">
    <citation type="submission" date="2020-08" db="EMBL/GenBank/DDBJ databases">
        <title>Functional genomics of gut bacteria from endangered species of beetles.</title>
        <authorList>
            <person name="Carlos-Shanley C."/>
        </authorList>
    </citation>
    <scope>NUCLEOTIDE SEQUENCE [LARGE SCALE GENOMIC DNA]</scope>
    <source>
        <strain evidence="1 2">S00239</strain>
    </source>
</reference>
<dbReference type="GO" id="GO:0008863">
    <property type="term" value="F:formate dehydrogenase (NAD+) activity"/>
    <property type="evidence" value="ECO:0007669"/>
    <property type="project" value="UniProtKB-EC"/>
</dbReference>
<organism evidence="1 2">
    <name type="scientific">Roseateles oligotrophus</name>
    <dbReference type="NCBI Taxonomy" id="1769250"/>
    <lineage>
        <taxon>Bacteria</taxon>
        <taxon>Pseudomonadati</taxon>
        <taxon>Pseudomonadota</taxon>
        <taxon>Betaproteobacteria</taxon>
        <taxon>Burkholderiales</taxon>
        <taxon>Sphaerotilaceae</taxon>
        <taxon>Roseateles</taxon>
    </lineage>
</organism>
<dbReference type="InterPro" id="IPR021074">
    <property type="entry name" value="Formate_DH_dsu"/>
</dbReference>
<gene>
    <name evidence="1" type="ORF">HNP55_001211</name>
</gene>
<sequence>MKIHYLLDMANAIGENLQSLPDADEARLEISQHLRRFWDPAMRQQLLAHLDQTGGEGLLPVVQQALQLLRSGA</sequence>
<dbReference type="RefSeq" id="WP_184297227.1">
    <property type="nucleotide sequence ID" value="NZ_JACHLP010000002.1"/>
</dbReference>
<dbReference type="Proteomes" id="UP000562027">
    <property type="component" value="Unassembled WGS sequence"/>
</dbReference>
<accession>A0A840L412</accession>
<dbReference type="EMBL" id="JACHLP010000002">
    <property type="protein sequence ID" value="MBB4842696.1"/>
    <property type="molecule type" value="Genomic_DNA"/>
</dbReference>
<evidence type="ECO:0000313" key="1">
    <source>
        <dbReference type="EMBL" id="MBB4842696.1"/>
    </source>
</evidence>